<dbReference type="SUPFAM" id="SSF51735">
    <property type="entry name" value="NAD(P)-binding Rossmann-fold domains"/>
    <property type="match status" value="1"/>
</dbReference>
<dbReference type="SUPFAM" id="SSF56801">
    <property type="entry name" value="Acetyl-CoA synthetase-like"/>
    <property type="match status" value="1"/>
</dbReference>
<dbReference type="Gene3D" id="3.40.50.12780">
    <property type="entry name" value="N-terminal domain of ligase-like"/>
    <property type="match status" value="2"/>
</dbReference>
<reference evidence="6 7" key="1">
    <citation type="submission" date="2017-03" db="EMBL/GenBank/DDBJ databases">
        <title>Genomes of endolithic fungi from Antarctica.</title>
        <authorList>
            <person name="Coleine C."/>
            <person name="Masonjones S."/>
            <person name="Stajich J.E."/>
        </authorList>
    </citation>
    <scope>NUCLEOTIDE SEQUENCE [LARGE SCALE GENOMIC DNA]</scope>
    <source>
        <strain evidence="6 7">CCFEE 6315</strain>
    </source>
</reference>
<dbReference type="Gene3D" id="1.10.1200.10">
    <property type="entry name" value="ACP-like"/>
    <property type="match status" value="1"/>
</dbReference>
<evidence type="ECO:0000259" key="3">
    <source>
        <dbReference type="Pfam" id="PF00501"/>
    </source>
</evidence>
<accession>A0A4U0U7X0</accession>
<dbReference type="InterPro" id="IPR036736">
    <property type="entry name" value="ACP-like_sf"/>
</dbReference>
<name>A0A4U0U7X0_9PEZI</name>
<dbReference type="InterPro" id="IPR000873">
    <property type="entry name" value="AMP-dep_synth/lig_dom"/>
</dbReference>
<dbReference type="Pfam" id="PF23562">
    <property type="entry name" value="AMP-binding_C_3"/>
    <property type="match status" value="1"/>
</dbReference>
<evidence type="ECO:0008006" key="8">
    <source>
        <dbReference type="Google" id="ProtNLM"/>
    </source>
</evidence>
<keyword evidence="7" id="KW-1185">Reference proteome</keyword>
<evidence type="ECO:0000256" key="1">
    <source>
        <dbReference type="ARBA" id="ARBA00022450"/>
    </source>
</evidence>
<dbReference type="AlphaFoldDB" id="A0A4U0U7X0"/>
<dbReference type="InterPro" id="IPR013120">
    <property type="entry name" value="FAR_NAD-bd"/>
</dbReference>
<evidence type="ECO:0000259" key="5">
    <source>
        <dbReference type="Pfam" id="PF07993"/>
    </source>
</evidence>
<evidence type="ECO:0000259" key="4">
    <source>
        <dbReference type="Pfam" id="PF00550"/>
    </source>
</evidence>
<dbReference type="InterPro" id="IPR036291">
    <property type="entry name" value="NAD(P)-bd_dom_sf"/>
</dbReference>
<feature type="domain" description="AMP-dependent synthetase/ligase" evidence="3">
    <location>
        <begin position="144"/>
        <end position="253"/>
    </location>
</feature>
<sequence>MGIQHQLNGADTPPILPEFLANLAKSDPEAPWASVPVSPDLKHGWHTLTFGDLAHAVDGMARWVEETFGAGDGTLTAAYIGMNDVRYAAAFLGLMKAGYKTLLPSPRNSKEGQAGLLHACKCETLIHSEGVDAAVDTIKASKSAFHLFGFAVLLRSIFCKGPLVLLPPQKPANAQLIIDILQQRQISVGAFAPSMLEQISSSDEGLRALGKLDYIVYGGAPLAHESGDLINKYTRLMPAIGSTEAGLVANLLPESKDDWDYFEWAECAGVVMEASGEGLYEKVIKPASRKYRAVFHTFPELQEWRTKDLFAPHPKKPGLWLYQGRKDDVLVLSNGEKVNPVGFEKTIESHPLIKGALVVGAGRFQTGLILEPEWETLPKGQTPEGLLDTVWPQIEEANAVSPAHGQVWRQKVAIAKKDKPFRRAPKGSIMRRMTVDLYRPEIEALYSNEASDEQIGKLDPGAEMHEVRETVIKVLKLAGVGLPDDAPGDADVFSYGTDSLQVLAVSSKLSHALSTKEKKVSVSPRIIYSNPTLDGIAMSLTGHGHQGSNNGTRTSREERMSKMAEKYTHDLPAASTPSLLPLPQQHTVILTGSTGSLGNYVLQEILASPRVAKVYCLNRSANAESRQRDSFERRGVAADFGKVAFLHTDFSKSHFGLSEETYSELLETADIFIHNAWAVDFNLALESYEPVHIAGTRRCVDFSIQSKHRAHVVFISSVASVGNWSAIYPDQAEVPERMLFDNSLPFAQGYGESKHVASLILAAAAERSSVPCTIARAGQLAGPSSGDSEWNKHEWLPSIVISSKAMGAMPQDLGNQNVVDWVPMDLAGKTVWEVAQSDLEGSRGEGNLLKAAHVVNPSTVTWNDLVPTIRSTLQQHSKEEVRAVPFKDWVGQLEKTEPTPQEVGQKPALKLIDFYKGLLGTEGGLPRLETRETAQRSQTINGMGPVNSDMMKKWMEMWWA</sequence>
<dbReference type="InterPro" id="IPR051414">
    <property type="entry name" value="Adenylate-forming_Reductase"/>
</dbReference>
<dbReference type="PANTHER" id="PTHR43439">
    <property type="entry name" value="PHENYLACETATE-COENZYME A LIGASE"/>
    <property type="match status" value="1"/>
</dbReference>
<comment type="caution">
    <text evidence="6">The sequence shown here is derived from an EMBL/GenBank/DDBJ whole genome shotgun (WGS) entry which is preliminary data.</text>
</comment>
<proteinExistence type="predicted"/>
<evidence type="ECO:0000256" key="2">
    <source>
        <dbReference type="ARBA" id="ARBA00022553"/>
    </source>
</evidence>
<organism evidence="6 7">
    <name type="scientific">Salinomyces thailandicus</name>
    <dbReference type="NCBI Taxonomy" id="706561"/>
    <lineage>
        <taxon>Eukaryota</taxon>
        <taxon>Fungi</taxon>
        <taxon>Dikarya</taxon>
        <taxon>Ascomycota</taxon>
        <taxon>Pezizomycotina</taxon>
        <taxon>Dothideomycetes</taxon>
        <taxon>Dothideomycetidae</taxon>
        <taxon>Mycosphaerellales</taxon>
        <taxon>Teratosphaeriaceae</taxon>
        <taxon>Salinomyces</taxon>
    </lineage>
</organism>
<dbReference type="EMBL" id="NAJL01000008">
    <property type="protein sequence ID" value="TKA31353.1"/>
    <property type="molecule type" value="Genomic_DNA"/>
</dbReference>
<dbReference type="Proteomes" id="UP000308549">
    <property type="component" value="Unassembled WGS sequence"/>
</dbReference>
<dbReference type="OrthoDB" id="429813at2759"/>
<dbReference type="Pfam" id="PF00550">
    <property type="entry name" value="PP-binding"/>
    <property type="match status" value="1"/>
</dbReference>
<gene>
    <name evidence="6" type="ORF">B0A50_02198</name>
</gene>
<dbReference type="InterPro" id="IPR042099">
    <property type="entry name" value="ANL_N_sf"/>
</dbReference>
<evidence type="ECO:0000313" key="6">
    <source>
        <dbReference type="EMBL" id="TKA31353.1"/>
    </source>
</evidence>
<dbReference type="PANTHER" id="PTHR43439:SF2">
    <property type="entry name" value="ENZYME, PUTATIVE (JCVI)-RELATED"/>
    <property type="match status" value="1"/>
</dbReference>
<keyword evidence="2" id="KW-0597">Phosphoprotein</keyword>
<keyword evidence="1" id="KW-0596">Phosphopantetheine</keyword>
<dbReference type="Gene3D" id="3.40.50.720">
    <property type="entry name" value="NAD(P)-binding Rossmann-like Domain"/>
    <property type="match status" value="1"/>
</dbReference>
<dbReference type="Pfam" id="PF00501">
    <property type="entry name" value="AMP-binding"/>
    <property type="match status" value="1"/>
</dbReference>
<evidence type="ECO:0000313" key="7">
    <source>
        <dbReference type="Proteomes" id="UP000308549"/>
    </source>
</evidence>
<dbReference type="Pfam" id="PF07993">
    <property type="entry name" value="NAD_binding_4"/>
    <property type="match status" value="1"/>
</dbReference>
<protein>
    <recommendedName>
        <fullName evidence="8">Carrier domain-containing protein</fullName>
    </recommendedName>
</protein>
<dbReference type="InterPro" id="IPR009081">
    <property type="entry name" value="PP-bd_ACP"/>
</dbReference>
<feature type="domain" description="Thioester reductase (TE)" evidence="5">
    <location>
        <begin position="590"/>
        <end position="827"/>
    </location>
</feature>
<feature type="domain" description="Carrier" evidence="4">
    <location>
        <begin position="467"/>
        <end position="537"/>
    </location>
</feature>